<evidence type="ECO:0000256" key="5">
    <source>
        <dbReference type="SAM" id="Phobius"/>
    </source>
</evidence>
<evidence type="ECO:0000256" key="2">
    <source>
        <dbReference type="ARBA" id="ARBA00022692"/>
    </source>
</evidence>
<dbReference type="RefSeq" id="WP_036337768.1">
    <property type="nucleotide sequence ID" value="NZ_JALN02000001.1"/>
</dbReference>
<keyword evidence="4 5" id="KW-0472">Membrane</keyword>
<evidence type="ECO:0000259" key="6">
    <source>
        <dbReference type="Pfam" id="PF02656"/>
    </source>
</evidence>
<feature type="domain" description="DUF202" evidence="6">
    <location>
        <begin position="11"/>
        <end position="69"/>
    </location>
</feature>
<evidence type="ECO:0000313" key="7">
    <source>
        <dbReference type="EMBL" id="KDE97453.1"/>
    </source>
</evidence>
<dbReference type="OrthoDB" id="3701077at2"/>
<dbReference type="eggNOG" id="ENOG5031U5I">
    <property type="taxonomic scope" value="Bacteria"/>
</dbReference>
<proteinExistence type="predicted"/>
<accession>A0A064CFD4</accession>
<dbReference type="STRING" id="1440774.Y900_000535"/>
<dbReference type="AlphaFoldDB" id="A0A064CFD4"/>
<keyword evidence="2 5" id="KW-0812">Transmembrane</keyword>
<sequence>MTENPDVTAVAERTALAWQRTTIGLLAIGALLVRWSVVERFALWPGIMLTTAAALAGLVLVRRRYQRVRAALLAGQTPLSRYLIPGATAVVLVLVAGVGAAILLEYSRL</sequence>
<keyword evidence="8" id="KW-1185">Reference proteome</keyword>
<dbReference type="EMBL" id="JALN02000001">
    <property type="protein sequence ID" value="KDE97453.1"/>
    <property type="molecule type" value="Genomic_DNA"/>
</dbReference>
<evidence type="ECO:0000256" key="1">
    <source>
        <dbReference type="ARBA" id="ARBA00004127"/>
    </source>
</evidence>
<reference evidence="7" key="1">
    <citation type="submission" date="2014-05" db="EMBL/GenBank/DDBJ databases">
        <title>Genome sequence of Mycobacterium aromaticivorans strain JS19b1T (= DSM 45407T).</title>
        <authorList>
            <person name="Kwak Y."/>
            <person name="Park G.-S."/>
            <person name="Li Q.X."/>
            <person name="Lee S.-E."/>
            <person name="Shin J.-H."/>
        </authorList>
    </citation>
    <scope>NUCLEOTIDE SEQUENCE [LARGE SCALE GENOMIC DNA]</scope>
    <source>
        <strain evidence="7">JS19b1</strain>
    </source>
</reference>
<keyword evidence="3 5" id="KW-1133">Transmembrane helix</keyword>
<feature type="transmembrane region" description="Helical" evidence="5">
    <location>
        <begin position="82"/>
        <end position="104"/>
    </location>
</feature>
<name>A0A064CFD4_9MYCO</name>
<comment type="subcellular location">
    <subcellularLocation>
        <location evidence="1">Endomembrane system</location>
        <topology evidence="1">Multi-pass membrane protein</topology>
    </subcellularLocation>
</comment>
<dbReference type="Pfam" id="PF02656">
    <property type="entry name" value="DUF202"/>
    <property type="match status" value="1"/>
</dbReference>
<evidence type="ECO:0000256" key="4">
    <source>
        <dbReference type="ARBA" id="ARBA00023136"/>
    </source>
</evidence>
<dbReference type="GO" id="GO:0012505">
    <property type="term" value="C:endomembrane system"/>
    <property type="evidence" value="ECO:0007669"/>
    <property type="project" value="UniProtKB-SubCell"/>
</dbReference>
<organism evidence="7 8">
    <name type="scientific">Mycolicibacterium aromaticivorans JS19b1 = JCM 16368</name>
    <dbReference type="NCBI Taxonomy" id="1440774"/>
    <lineage>
        <taxon>Bacteria</taxon>
        <taxon>Bacillati</taxon>
        <taxon>Actinomycetota</taxon>
        <taxon>Actinomycetes</taxon>
        <taxon>Mycobacteriales</taxon>
        <taxon>Mycobacteriaceae</taxon>
        <taxon>Mycolicibacterium</taxon>
    </lineage>
</organism>
<dbReference type="Proteomes" id="UP000022835">
    <property type="component" value="Unassembled WGS sequence"/>
</dbReference>
<dbReference type="InterPro" id="IPR003807">
    <property type="entry name" value="DUF202"/>
</dbReference>
<feature type="transmembrane region" description="Helical" evidence="5">
    <location>
        <begin position="41"/>
        <end position="61"/>
    </location>
</feature>
<evidence type="ECO:0000256" key="3">
    <source>
        <dbReference type="ARBA" id="ARBA00022989"/>
    </source>
</evidence>
<evidence type="ECO:0000313" key="8">
    <source>
        <dbReference type="Proteomes" id="UP000022835"/>
    </source>
</evidence>
<comment type="caution">
    <text evidence="7">The sequence shown here is derived from an EMBL/GenBank/DDBJ whole genome shotgun (WGS) entry which is preliminary data.</text>
</comment>
<protein>
    <recommendedName>
        <fullName evidence="6">DUF202 domain-containing protein</fullName>
    </recommendedName>
</protein>
<gene>
    <name evidence="7" type="ORF">Y900_000535</name>
</gene>